<dbReference type="KEGG" id="xyk:GT347_09325"/>
<keyword evidence="2" id="KW-0472">Membrane</keyword>
<organism evidence="3 4">
    <name type="scientific">Xylophilus rhododendri</name>
    <dbReference type="NCBI Taxonomy" id="2697032"/>
    <lineage>
        <taxon>Bacteria</taxon>
        <taxon>Pseudomonadati</taxon>
        <taxon>Pseudomonadota</taxon>
        <taxon>Betaproteobacteria</taxon>
        <taxon>Burkholderiales</taxon>
        <taxon>Xylophilus</taxon>
    </lineage>
</organism>
<evidence type="ECO:0000256" key="1">
    <source>
        <dbReference type="SAM" id="MobiDB-lite"/>
    </source>
</evidence>
<evidence type="ECO:0000313" key="3">
    <source>
        <dbReference type="EMBL" id="QHI98171.1"/>
    </source>
</evidence>
<evidence type="ECO:0000256" key="2">
    <source>
        <dbReference type="SAM" id="Phobius"/>
    </source>
</evidence>
<keyword evidence="2" id="KW-0812">Transmembrane</keyword>
<dbReference type="RefSeq" id="WP_160551688.1">
    <property type="nucleotide sequence ID" value="NZ_CP047650.1"/>
</dbReference>
<dbReference type="AlphaFoldDB" id="A0A857J577"/>
<feature type="transmembrane region" description="Helical" evidence="2">
    <location>
        <begin position="38"/>
        <end position="58"/>
    </location>
</feature>
<sequence length="116" mass="12327">MPSTIRYAWFSPNAGSNGKCCFAGAICLPSLPLTADHVLIALALAIALAAVGLALRALRILVQSAKEGGRGLLAEWLERKRVARQRARIVRQSIVSGQAAPRYRRTTAKGESGVSS</sequence>
<keyword evidence="2" id="KW-1133">Transmembrane helix</keyword>
<dbReference type="Proteomes" id="UP000464787">
    <property type="component" value="Chromosome"/>
</dbReference>
<protein>
    <submittedName>
        <fullName evidence="3">Uncharacterized protein</fullName>
    </submittedName>
</protein>
<feature type="region of interest" description="Disordered" evidence="1">
    <location>
        <begin position="97"/>
        <end position="116"/>
    </location>
</feature>
<reference evidence="3 4" key="1">
    <citation type="submission" date="2020-01" db="EMBL/GenBank/DDBJ databases">
        <title>Genome sequencing of strain KACC 21265.</title>
        <authorList>
            <person name="Heo J."/>
            <person name="Kim S.-J."/>
            <person name="Kim J.-S."/>
            <person name="Hong S.-B."/>
            <person name="Kwon S.-W."/>
        </authorList>
    </citation>
    <scope>NUCLEOTIDE SEQUENCE [LARGE SCALE GENOMIC DNA]</scope>
    <source>
        <strain evidence="3 4">KACC 21265</strain>
    </source>
</reference>
<evidence type="ECO:0000313" key="4">
    <source>
        <dbReference type="Proteomes" id="UP000464787"/>
    </source>
</evidence>
<keyword evidence="4" id="KW-1185">Reference proteome</keyword>
<gene>
    <name evidence="3" type="ORF">GT347_09325</name>
</gene>
<accession>A0A857J577</accession>
<name>A0A857J577_9BURK</name>
<dbReference type="EMBL" id="CP047650">
    <property type="protein sequence ID" value="QHI98171.1"/>
    <property type="molecule type" value="Genomic_DNA"/>
</dbReference>
<proteinExistence type="predicted"/>